<keyword evidence="1" id="KW-0521">NADP</keyword>
<dbReference type="Proteomes" id="UP000230002">
    <property type="component" value="Unassembled WGS sequence"/>
</dbReference>
<organism evidence="3 4">
    <name type="scientific">Ganoderma sinense ZZ0214-1</name>
    <dbReference type="NCBI Taxonomy" id="1077348"/>
    <lineage>
        <taxon>Eukaryota</taxon>
        <taxon>Fungi</taxon>
        <taxon>Dikarya</taxon>
        <taxon>Basidiomycota</taxon>
        <taxon>Agaricomycotina</taxon>
        <taxon>Agaricomycetes</taxon>
        <taxon>Polyporales</taxon>
        <taxon>Polyporaceae</taxon>
        <taxon>Ganoderma</taxon>
    </lineage>
</organism>
<evidence type="ECO:0000313" key="3">
    <source>
        <dbReference type="EMBL" id="PIL30677.1"/>
    </source>
</evidence>
<dbReference type="AlphaFoldDB" id="A0A2G8SA90"/>
<dbReference type="PANTHER" id="PTHR47706">
    <property type="entry name" value="NMRA-LIKE FAMILY PROTEIN"/>
    <property type="match status" value="1"/>
</dbReference>
<comment type="caution">
    <text evidence="3">The sequence shown here is derived from an EMBL/GenBank/DDBJ whole genome shotgun (WGS) entry which is preliminary data.</text>
</comment>
<dbReference type="PANTHER" id="PTHR47706:SF9">
    <property type="entry name" value="NMRA-LIKE DOMAIN-CONTAINING PROTEIN-RELATED"/>
    <property type="match status" value="1"/>
</dbReference>
<sequence>MVSPVPSSVCGRFRGRGGRRRNRHRADRRGLAGLILGEPAGFDVEKNRYECIGPPNQRVAFTSTADIGRAVARLAILELALDHDTSTLLMASVPEHVRIAGSVVSFEDVRDLVSEIKGGAKGEIRSEDLAAHKKSLPGEREKAGSILHYIRVLMGENKLDFSRENQNEVVNEGERQWRWRTAEDELRDQL</sequence>
<keyword evidence="2" id="KW-0560">Oxidoreductase</keyword>
<name>A0A2G8SA90_9APHY</name>
<proteinExistence type="predicted"/>
<keyword evidence="4" id="KW-1185">Reference proteome</keyword>
<reference evidence="3 4" key="1">
    <citation type="journal article" date="2015" name="Sci. Rep.">
        <title>Chromosome-level genome map provides insights into diverse defense mechanisms in the medicinal fungus Ganoderma sinense.</title>
        <authorList>
            <person name="Zhu Y."/>
            <person name="Xu J."/>
            <person name="Sun C."/>
            <person name="Zhou S."/>
            <person name="Xu H."/>
            <person name="Nelson D.R."/>
            <person name="Qian J."/>
            <person name="Song J."/>
            <person name="Luo H."/>
            <person name="Xiang L."/>
            <person name="Li Y."/>
            <person name="Xu Z."/>
            <person name="Ji A."/>
            <person name="Wang L."/>
            <person name="Lu S."/>
            <person name="Hayward A."/>
            <person name="Sun W."/>
            <person name="Li X."/>
            <person name="Schwartz D.C."/>
            <person name="Wang Y."/>
            <person name="Chen S."/>
        </authorList>
    </citation>
    <scope>NUCLEOTIDE SEQUENCE [LARGE SCALE GENOMIC DNA]</scope>
    <source>
        <strain evidence="3 4">ZZ0214-1</strain>
    </source>
</reference>
<protein>
    <submittedName>
        <fullName evidence="3">Uncharacterized protein</fullName>
    </submittedName>
</protein>
<dbReference type="EMBL" id="AYKW01000014">
    <property type="protein sequence ID" value="PIL30677.1"/>
    <property type="molecule type" value="Genomic_DNA"/>
</dbReference>
<dbReference type="OrthoDB" id="5283654at2759"/>
<dbReference type="GO" id="GO:0016491">
    <property type="term" value="F:oxidoreductase activity"/>
    <property type="evidence" value="ECO:0007669"/>
    <property type="project" value="UniProtKB-KW"/>
</dbReference>
<dbReference type="InterPro" id="IPR051609">
    <property type="entry name" value="NmrA/Isoflavone_reductase-like"/>
</dbReference>
<evidence type="ECO:0000256" key="2">
    <source>
        <dbReference type="ARBA" id="ARBA00023002"/>
    </source>
</evidence>
<gene>
    <name evidence="3" type="ORF">GSI_07381</name>
</gene>
<dbReference type="STRING" id="1077348.A0A2G8SA90"/>
<evidence type="ECO:0000256" key="1">
    <source>
        <dbReference type="ARBA" id="ARBA00022857"/>
    </source>
</evidence>
<accession>A0A2G8SA90</accession>
<evidence type="ECO:0000313" key="4">
    <source>
        <dbReference type="Proteomes" id="UP000230002"/>
    </source>
</evidence>